<accession>A0A1B9GN46</accession>
<dbReference type="SUPFAM" id="SSF56601">
    <property type="entry name" value="beta-lactamase/transpeptidase-like"/>
    <property type="match status" value="1"/>
</dbReference>
<reference evidence="5" key="2">
    <citation type="submission" date="2013-12" db="EMBL/GenBank/DDBJ databases">
        <title>Evolution of pathogenesis and genome organization in the Tremellales.</title>
        <authorList>
            <person name="Cuomo C."/>
            <person name="Litvintseva A."/>
            <person name="Heitman J."/>
            <person name="Chen Y."/>
            <person name="Sun S."/>
            <person name="Springer D."/>
            <person name="Dromer F."/>
            <person name="Young S."/>
            <person name="Zeng Q."/>
            <person name="Chapman S."/>
            <person name="Gujja S."/>
            <person name="Saif S."/>
            <person name="Birren B."/>
        </authorList>
    </citation>
    <scope>NUCLEOTIDE SEQUENCE [LARGE SCALE GENOMIC DNA]</scope>
    <source>
        <strain evidence="5">BCC8398</strain>
    </source>
</reference>
<reference evidence="4 5" key="1">
    <citation type="submission" date="2013-07" db="EMBL/GenBank/DDBJ databases">
        <title>The Genome Sequence of Cryptococcus heveanensis BCC8398.</title>
        <authorList>
            <consortium name="The Broad Institute Genome Sequencing Platform"/>
            <person name="Cuomo C."/>
            <person name="Litvintseva A."/>
            <person name="Chen Y."/>
            <person name="Heitman J."/>
            <person name="Sun S."/>
            <person name="Springer D."/>
            <person name="Dromer F."/>
            <person name="Young S.K."/>
            <person name="Zeng Q."/>
            <person name="Gargeya S."/>
            <person name="Fitzgerald M."/>
            <person name="Abouelleil A."/>
            <person name="Alvarado L."/>
            <person name="Berlin A.M."/>
            <person name="Chapman S.B."/>
            <person name="Dewar J."/>
            <person name="Goldberg J."/>
            <person name="Griggs A."/>
            <person name="Gujja S."/>
            <person name="Hansen M."/>
            <person name="Howarth C."/>
            <person name="Imamovic A."/>
            <person name="Larimer J."/>
            <person name="McCowan C."/>
            <person name="Murphy C."/>
            <person name="Pearson M."/>
            <person name="Priest M."/>
            <person name="Roberts A."/>
            <person name="Saif S."/>
            <person name="Shea T."/>
            <person name="Sykes S."/>
            <person name="Wortman J."/>
            <person name="Nusbaum C."/>
            <person name="Birren B."/>
        </authorList>
    </citation>
    <scope>NUCLEOTIDE SEQUENCE [LARGE SCALE GENOMIC DNA]</scope>
    <source>
        <strain evidence="4 5">BCC8398</strain>
    </source>
</reference>
<dbReference type="EMBL" id="KI669508">
    <property type="protein sequence ID" value="OCF32472.1"/>
    <property type="molecule type" value="Genomic_DNA"/>
</dbReference>
<evidence type="ECO:0000256" key="2">
    <source>
        <dbReference type="SAM" id="SignalP"/>
    </source>
</evidence>
<organism evidence="4 5">
    <name type="scientific">Kwoniella heveanensis BCC8398</name>
    <dbReference type="NCBI Taxonomy" id="1296120"/>
    <lineage>
        <taxon>Eukaryota</taxon>
        <taxon>Fungi</taxon>
        <taxon>Dikarya</taxon>
        <taxon>Basidiomycota</taxon>
        <taxon>Agaricomycotina</taxon>
        <taxon>Tremellomycetes</taxon>
        <taxon>Tremellales</taxon>
        <taxon>Cryptococcaceae</taxon>
        <taxon>Kwoniella</taxon>
    </lineage>
</organism>
<evidence type="ECO:0000313" key="5">
    <source>
        <dbReference type="Proteomes" id="UP000092666"/>
    </source>
</evidence>
<dbReference type="Pfam" id="PF00144">
    <property type="entry name" value="Beta-lactamase"/>
    <property type="match status" value="1"/>
</dbReference>
<dbReference type="Gene3D" id="3.40.710.10">
    <property type="entry name" value="DD-peptidase/beta-lactamase superfamily"/>
    <property type="match status" value="1"/>
</dbReference>
<proteinExistence type="inferred from homology"/>
<keyword evidence="2" id="KW-0732">Signal</keyword>
<dbReference type="STRING" id="1296120.A0A1B9GN46"/>
<feature type="chain" id="PRO_5008627186" description="Beta-lactamase-related domain-containing protein" evidence="2">
    <location>
        <begin position="25"/>
        <end position="660"/>
    </location>
</feature>
<dbReference type="PANTHER" id="PTHR46825:SF15">
    <property type="entry name" value="BETA-LACTAMASE-RELATED DOMAIN-CONTAINING PROTEIN"/>
    <property type="match status" value="1"/>
</dbReference>
<name>A0A1B9GN46_9TREE</name>
<feature type="signal peptide" evidence="2">
    <location>
        <begin position="1"/>
        <end position="24"/>
    </location>
</feature>
<comment type="similarity">
    <text evidence="1">Belongs to the peptidase S12 family.</text>
</comment>
<keyword evidence="5" id="KW-1185">Reference proteome</keyword>
<evidence type="ECO:0000256" key="1">
    <source>
        <dbReference type="ARBA" id="ARBA00038215"/>
    </source>
</evidence>
<dbReference type="InterPro" id="IPR050491">
    <property type="entry name" value="AmpC-like"/>
</dbReference>
<dbReference type="InterPro" id="IPR001466">
    <property type="entry name" value="Beta-lactam-related"/>
</dbReference>
<gene>
    <name evidence="4" type="ORF">I316_05899</name>
</gene>
<feature type="domain" description="Beta-lactamase-related" evidence="3">
    <location>
        <begin position="104"/>
        <end position="435"/>
    </location>
</feature>
<dbReference type="OrthoDB" id="5946976at2759"/>
<dbReference type="InterPro" id="IPR012338">
    <property type="entry name" value="Beta-lactam/transpept-like"/>
</dbReference>
<dbReference type="PANTHER" id="PTHR46825">
    <property type="entry name" value="D-ALANYL-D-ALANINE-CARBOXYPEPTIDASE/ENDOPEPTIDASE AMPH"/>
    <property type="match status" value="1"/>
</dbReference>
<evidence type="ECO:0000313" key="4">
    <source>
        <dbReference type="EMBL" id="OCF32472.1"/>
    </source>
</evidence>
<sequence>MISQLNLFGVACLLGLLLALSAIAFPTQLVLNQQADLISTDNKDDAQLSSLLSPRLQESIDQMRTRWGVQGVTIGLVASPDFIKDYDHTARIAGEDEAHKVKGEWWHETVGFGIADRRGNEVNSETLFAIASNSKLFTAISVGLLIENHTILPPLNGEASSKARVLEWTTKIKDILPEWELVDEFASEHTNLIDLASMRSGLPRHDAARRDLGPFDVVANLRHLRPSTEFRQAWQYNNLHYVTLAAIVEQLSGLALPEFAQRYLLDPLDMTSTTYDASVAESSGKRSDGFQRMGMNLTACIDDLARGVEVNGKQCLGEQGSFGWWNKGDDPSGAGPGGIITSAADMTKWVKELLNPSVIPQSIIDKVVTGYTVPTGTPKYPEYGVETYGLGQMMNTYRGYALQGHGGAVPGQHSRMVRVPGPGLGFMIAINDEDWGVLLHEVIANMILDDLLKLPPSLPSWEKKIIGKTFDSLAIPPDVPSDPRPYPSFVAGKYSDAGYGSLAIAQVKLGSDNELDSQAENPDESDAAKIAIELLHKLHNQSTVSLASPSTMLNTMTVPLNVTGPIYVAAVDHLFVTTLIFTHWDGPLFNWTALWTGDKLDADDRVIGKLAKVEMAGTAVFKEDGVGMFGDLWGKGSTVEGSKVSEGDTEKQAEVWFARV</sequence>
<protein>
    <recommendedName>
        <fullName evidence="3">Beta-lactamase-related domain-containing protein</fullName>
    </recommendedName>
</protein>
<evidence type="ECO:0000259" key="3">
    <source>
        <dbReference type="Pfam" id="PF00144"/>
    </source>
</evidence>
<dbReference type="AlphaFoldDB" id="A0A1B9GN46"/>
<dbReference type="Proteomes" id="UP000092666">
    <property type="component" value="Unassembled WGS sequence"/>
</dbReference>